<dbReference type="RefSeq" id="WP_203840114.1">
    <property type="nucleotide sequence ID" value="NZ_BAAATV010000014.1"/>
</dbReference>
<comment type="caution">
    <text evidence="3">The sequence shown here is derived from an EMBL/GenBank/DDBJ whole genome shotgun (WGS) entry which is preliminary data.</text>
</comment>
<dbReference type="InterPro" id="IPR050268">
    <property type="entry name" value="NADH-dep_flavin_reductase"/>
</dbReference>
<keyword evidence="4" id="KW-1185">Reference proteome</keyword>
<dbReference type="Gene3D" id="2.30.110.10">
    <property type="entry name" value="Electron Transport, Fmn-binding Protein, Chain A"/>
    <property type="match status" value="1"/>
</dbReference>
<dbReference type="Pfam" id="PF01613">
    <property type="entry name" value="Flavin_Reduct"/>
    <property type="match status" value="1"/>
</dbReference>
<dbReference type="EMBL" id="BOMN01000087">
    <property type="protein sequence ID" value="GIE23055.1"/>
    <property type="molecule type" value="Genomic_DNA"/>
</dbReference>
<feature type="domain" description="Flavin reductase like" evidence="2">
    <location>
        <begin position="28"/>
        <end position="176"/>
    </location>
</feature>
<evidence type="ECO:0000256" key="1">
    <source>
        <dbReference type="ARBA" id="ARBA00023002"/>
    </source>
</evidence>
<name>A0ABQ3ZWS4_9ACTN</name>
<evidence type="ECO:0000313" key="4">
    <source>
        <dbReference type="Proteomes" id="UP000603200"/>
    </source>
</evidence>
<dbReference type="SUPFAM" id="SSF50475">
    <property type="entry name" value="FMN-binding split barrel"/>
    <property type="match status" value="1"/>
</dbReference>
<gene>
    <name evidence="3" type="ORF">Ahu01nite_061570</name>
</gene>
<evidence type="ECO:0000259" key="2">
    <source>
        <dbReference type="SMART" id="SM00903"/>
    </source>
</evidence>
<dbReference type="SMART" id="SM00903">
    <property type="entry name" value="Flavin_Reduct"/>
    <property type="match status" value="1"/>
</dbReference>
<protein>
    <submittedName>
        <fullName evidence="3">Flavin reductase</fullName>
    </submittedName>
</protein>
<dbReference type="Proteomes" id="UP000603200">
    <property type="component" value="Unassembled WGS sequence"/>
</dbReference>
<dbReference type="InterPro" id="IPR002563">
    <property type="entry name" value="Flavin_Rdtase-like_dom"/>
</dbReference>
<dbReference type="InterPro" id="IPR012349">
    <property type="entry name" value="Split_barrel_FMN-bd"/>
</dbReference>
<organism evidence="3 4">
    <name type="scientific">Winogradskya humida</name>
    <dbReference type="NCBI Taxonomy" id="113566"/>
    <lineage>
        <taxon>Bacteria</taxon>
        <taxon>Bacillati</taxon>
        <taxon>Actinomycetota</taxon>
        <taxon>Actinomycetes</taxon>
        <taxon>Micromonosporales</taxon>
        <taxon>Micromonosporaceae</taxon>
        <taxon>Winogradskya</taxon>
    </lineage>
</organism>
<accession>A0ABQ3ZWS4</accession>
<dbReference type="PANTHER" id="PTHR30466:SF1">
    <property type="entry name" value="FMN REDUCTASE (NADH) RUTF"/>
    <property type="match status" value="1"/>
</dbReference>
<keyword evidence="1" id="KW-0560">Oxidoreductase</keyword>
<proteinExistence type="predicted"/>
<sequence length="192" mass="20096">MATAPGRTGHILDEPRQLPDRDTYRRTMGRFPTGVAVLTLGCGPLTRAVTVNSVTSVSLDPLLLSVCLGDDSSILAPLLDAARFTVNLLSAGQREHSVRFAGRSRPDGTEATELLRGRPGGNGCLLVGAAVAALECRVAGSVPAGDHVIVLGRVEALHQGPADAEPLIFHRGTYRQLAEPATVLPTPHEGAL</sequence>
<reference evidence="3 4" key="1">
    <citation type="submission" date="2021-01" db="EMBL/GenBank/DDBJ databases">
        <title>Whole genome shotgun sequence of Actinoplanes humidus NBRC 14915.</title>
        <authorList>
            <person name="Komaki H."/>
            <person name="Tamura T."/>
        </authorList>
    </citation>
    <scope>NUCLEOTIDE SEQUENCE [LARGE SCALE GENOMIC DNA]</scope>
    <source>
        <strain evidence="3 4">NBRC 14915</strain>
    </source>
</reference>
<dbReference type="PANTHER" id="PTHR30466">
    <property type="entry name" value="FLAVIN REDUCTASE"/>
    <property type="match status" value="1"/>
</dbReference>
<evidence type="ECO:0000313" key="3">
    <source>
        <dbReference type="EMBL" id="GIE23055.1"/>
    </source>
</evidence>